<dbReference type="RefSeq" id="WP_127939405.1">
    <property type="nucleotide sequence ID" value="NZ_SAUN01000001.1"/>
</dbReference>
<dbReference type="AlphaFoldDB" id="A0A438MM95"/>
<organism evidence="1 2">
    <name type="scientific">Nonomuraea polychroma</name>
    <dbReference type="NCBI Taxonomy" id="46176"/>
    <lineage>
        <taxon>Bacteria</taxon>
        <taxon>Bacillati</taxon>
        <taxon>Actinomycetota</taxon>
        <taxon>Actinomycetes</taxon>
        <taxon>Streptosporangiales</taxon>
        <taxon>Streptosporangiaceae</taxon>
        <taxon>Nonomuraea</taxon>
    </lineage>
</organism>
<protein>
    <submittedName>
        <fullName evidence="1">Uncharacterized protein</fullName>
    </submittedName>
</protein>
<proteinExistence type="predicted"/>
<evidence type="ECO:0000313" key="1">
    <source>
        <dbReference type="EMBL" id="RVX46887.1"/>
    </source>
</evidence>
<dbReference type="EMBL" id="SAUN01000001">
    <property type="protein sequence ID" value="RVX46887.1"/>
    <property type="molecule type" value="Genomic_DNA"/>
</dbReference>
<name>A0A438MM95_9ACTN</name>
<dbReference type="Pfam" id="PF19760">
    <property type="entry name" value="DUF6247"/>
    <property type="match status" value="1"/>
</dbReference>
<accession>A0A438MM95</accession>
<dbReference type="Proteomes" id="UP000284824">
    <property type="component" value="Unassembled WGS sequence"/>
</dbReference>
<keyword evidence="2" id="KW-1185">Reference proteome</keyword>
<reference evidence="1 2" key="1">
    <citation type="submission" date="2019-01" db="EMBL/GenBank/DDBJ databases">
        <title>Sequencing the genomes of 1000 actinobacteria strains.</title>
        <authorList>
            <person name="Klenk H.-P."/>
        </authorList>
    </citation>
    <scope>NUCLEOTIDE SEQUENCE [LARGE SCALE GENOMIC DNA]</scope>
    <source>
        <strain evidence="1 2">DSM 43925</strain>
    </source>
</reference>
<sequence length="123" mass="13830">MTAEPYEPVIARTPDQIVESLNGDRSPRNIRACLPPADRGHFDKDYRQAMAKATEELDLSPVNDLLAHWCHIARMKATGEYEEVMEQAARVQEQIESGEYVQGRPLREVLAERAAALGVKLDL</sequence>
<dbReference type="InterPro" id="IPR046214">
    <property type="entry name" value="DUF6247"/>
</dbReference>
<evidence type="ECO:0000313" key="2">
    <source>
        <dbReference type="Proteomes" id="UP000284824"/>
    </source>
</evidence>
<gene>
    <name evidence="1" type="ORF">EDD27_9800</name>
</gene>
<comment type="caution">
    <text evidence="1">The sequence shown here is derived from an EMBL/GenBank/DDBJ whole genome shotgun (WGS) entry which is preliminary data.</text>
</comment>
<dbReference type="OrthoDB" id="3533046at2"/>